<dbReference type="PANTHER" id="PTHR38103:SF1">
    <property type="entry name" value="RECOMBINATION-ASSOCIATED PROTEIN RDGC"/>
    <property type="match status" value="1"/>
</dbReference>
<dbReference type="GeneID" id="62681197"/>
<comment type="subcellular location">
    <subcellularLocation>
        <location evidence="1">Cytoplasm</location>
        <location evidence="1">Nucleoid</location>
    </subcellularLocation>
</comment>
<accession>A0A6M3YKJ7</accession>
<proteinExistence type="predicted"/>
<dbReference type="InterPro" id="IPR007476">
    <property type="entry name" value="RdgC"/>
</dbReference>
<evidence type="ECO:0000313" key="5">
    <source>
        <dbReference type="EMBL" id="QJI52294.1"/>
    </source>
</evidence>
<dbReference type="PANTHER" id="PTHR38103">
    <property type="entry name" value="RECOMBINATION-ASSOCIATED PROTEIN RDGC"/>
    <property type="match status" value="1"/>
</dbReference>
<dbReference type="KEGG" id="vg:62681197"/>
<dbReference type="Pfam" id="PF04381">
    <property type="entry name" value="RdgC"/>
    <property type="match status" value="1"/>
</dbReference>
<evidence type="ECO:0000256" key="4">
    <source>
        <dbReference type="SAM" id="MobiDB-lite"/>
    </source>
</evidence>
<keyword evidence="6" id="KW-1185">Reference proteome</keyword>
<dbReference type="EMBL" id="MT330372">
    <property type="protein sequence ID" value="QJI52294.1"/>
    <property type="molecule type" value="Genomic_DNA"/>
</dbReference>
<dbReference type="GO" id="GO:0000018">
    <property type="term" value="P:regulation of DNA recombination"/>
    <property type="evidence" value="ECO:0007669"/>
    <property type="project" value="TreeGrafter"/>
</dbReference>
<dbReference type="GO" id="GO:0009295">
    <property type="term" value="C:nucleoid"/>
    <property type="evidence" value="ECO:0007669"/>
    <property type="project" value="UniProtKB-SubCell"/>
</dbReference>
<name>A0A6M3YKJ7_9CAUD</name>
<evidence type="ECO:0000256" key="3">
    <source>
        <dbReference type="ARBA" id="ARBA00023172"/>
    </source>
</evidence>
<sequence length="408" mass="46540">MKLKHFDKFQHYYLDKIAENVREGKDVAAALLTILDLHEGEIDHESAIQLIHDRLKEHPAKDPAHGQWRTWGFVPPHYAVPEDMYAGKEDGEDKYVQPLVVEIHECNSLVMCIEKRERVLPSSSINDKLFERAAEMKAREERELNRKDYAILKDEVTAQLLTTAPIRRSRIYVMIDGLDLYVFTGSQKAAEDVTALIRKAFSSLPTVPAYVDQGAMQRFFRSILLRHSDVADLFLLGSHLKLVNDEKETISVKDGELAEPRYRDLLASGFFPTEMEFRFMSNLPGMENIWAKMNHNGDVKAFSTSAESDDVDFGQEYDRGDNAFQLWMSELWVMRRAIVAFSTAMYRTGVTVNRSALEDYADGDDIAVAKESKAKAKGGEPLPESEEDMVDDEWDLGEEESEDDDDDI</sequence>
<organism evidence="5 6">
    <name type="scientific">Cronobacter phage JC01</name>
    <dbReference type="NCBI Taxonomy" id="2729575"/>
    <lineage>
        <taxon>Viruses</taxon>
        <taxon>Duplodnaviria</taxon>
        <taxon>Heunggongvirae</taxon>
        <taxon>Uroviricota</taxon>
        <taxon>Caudoviricetes</taxon>
        <taxon>Casjensviridae</taxon>
        <taxon>Jacunavirus</taxon>
        <taxon>Jacunavirus JC01</taxon>
    </lineage>
</organism>
<dbReference type="GO" id="GO:0006310">
    <property type="term" value="P:DNA recombination"/>
    <property type="evidence" value="ECO:0007669"/>
    <property type="project" value="UniProtKB-KW"/>
</dbReference>
<reference evidence="5 6" key="1">
    <citation type="submission" date="2020-04" db="EMBL/GenBank/DDBJ databases">
        <title>Characterization and complete genome analysis of a novel phage JC01 infecting Cronobacter sakazakii.</title>
        <authorList>
            <person name="Jiang J."/>
            <person name="Zhao C."/>
            <person name="Tie D."/>
            <person name="Li Z."/>
        </authorList>
    </citation>
    <scope>NUCLEOTIDE SEQUENCE [LARGE SCALE GENOMIC DNA]</scope>
</reference>
<keyword evidence="3" id="KW-0233">DNA recombination</keyword>
<dbReference type="RefSeq" id="YP_009998606.1">
    <property type="nucleotide sequence ID" value="NC_052989.1"/>
</dbReference>
<keyword evidence="2" id="KW-0963">Cytoplasm</keyword>
<evidence type="ECO:0000256" key="1">
    <source>
        <dbReference type="ARBA" id="ARBA00004453"/>
    </source>
</evidence>
<evidence type="ECO:0000256" key="2">
    <source>
        <dbReference type="ARBA" id="ARBA00022490"/>
    </source>
</evidence>
<dbReference type="Proteomes" id="UP000502753">
    <property type="component" value="Segment"/>
</dbReference>
<protein>
    <submittedName>
        <fullName evidence="5">Recombination-associated protein</fullName>
    </submittedName>
</protein>
<feature type="region of interest" description="Disordered" evidence="4">
    <location>
        <begin position="371"/>
        <end position="408"/>
    </location>
</feature>
<feature type="compositionally biased region" description="Acidic residues" evidence="4">
    <location>
        <begin position="383"/>
        <end position="408"/>
    </location>
</feature>
<evidence type="ECO:0000313" key="6">
    <source>
        <dbReference type="Proteomes" id="UP000502753"/>
    </source>
</evidence>
<dbReference type="GO" id="GO:0003690">
    <property type="term" value="F:double-stranded DNA binding"/>
    <property type="evidence" value="ECO:0007669"/>
    <property type="project" value="TreeGrafter"/>
</dbReference>